<reference evidence="1" key="2">
    <citation type="submission" date="2017-10" db="EMBL/GenBank/DDBJ databases">
        <title>Ladona fulva Genome sequencing and assembly.</title>
        <authorList>
            <person name="Murali S."/>
            <person name="Richards S."/>
            <person name="Bandaranaike D."/>
            <person name="Bellair M."/>
            <person name="Blankenburg K."/>
            <person name="Chao H."/>
            <person name="Dinh H."/>
            <person name="Doddapaneni H."/>
            <person name="Dugan-Rocha S."/>
            <person name="Elkadiri S."/>
            <person name="Gnanaolivu R."/>
            <person name="Hernandez B."/>
            <person name="Skinner E."/>
            <person name="Javaid M."/>
            <person name="Lee S."/>
            <person name="Li M."/>
            <person name="Ming W."/>
            <person name="Munidasa M."/>
            <person name="Muniz J."/>
            <person name="Nguyen L."/>
            <person name="Hughes D."/>
            <person name="Osuji N."/>
            <person name="Pu L.-L."/>
            <person name="Puazo M."/>
            <person name="Qu C."/>
            <person name="Quiroz J."/>
            <person name="Raj R."/>
            <person name="Weissenberger G."/>
            <person name="Xin Y."/>
            <person name="Zou X."/>
            <person name="Han Y."/>
            <person name="Worley K."/>
            <person name="Muzny D."/>
            <person name="Gibbs R."/>
        </authorList>
    </citation>
    <scope>NUCLEOTIDE SEQUENCE</scope>
    <source>
        <strain evidence="1">Sampled in the wild</strain>
    </source>
</reference>
<comment type="caution">
    <text evidence="1">The sequence shown here is derived from an EMBL/GenBank/DDBJ whole genome shotgun (WGS) entry which is preliminary data.</text>
</comment>
<dbReference type="EMBL" id="KZ309141">
    <property type="protein sequence ID" value="KAG8237256.1"/>
    <property type="molecule type" value="Genomic_DNA"/>
</dbReference>
<evidence type="ECO:0000313" key="2">
    <source>
        <dbReference type="Proteomes" id="UP000792457"/>
    </source>
</evidence>
<keyword evidence="2" id="KW-1185">Reference proteome</keyword>
<sequence length="66" mass="7420">MCRNCASRGIHVGCIPGPKSTLDRRKRNSQGQDAVVNIHRMDDDDDEEEIIVVDDDDVEECDNTCD</sequence>
<organism evidence="1 2">
    <name type="scientific">Ladona fulva</name>
    <name type="common">Scarce chaser dragonfly</name>
    <name type="synonym">Libellula fulva</name>
    <dbReference type="NCBI Taxonomy" id="123851"/>
    <lineage>
        <taxon>Eukaryota</taxon>
        <taxon>Metazoa</taxon>
        <taxon>Ecdysozoa</taxon>
        <taxon>Arthropoda</taxon>
        <taxon>Hexapoda</taxon>
        <taxon>Insecta</taxon>
        <taxon>Pterygota</taxon>
        <taxon>Palaeoptera</taxon>
        <taxon>Odonata</taxon>
        <taxon>Epiprocta</taxon>
        <taxon>Anisoptera</taxon>
        <taxon>Libelluloidea</taxon>
        <taxon>Libellulidae</taxon>
        <taxon>Ladona</taxon>
    </lineage>
</organism>
<feature type="non-terminal residue" evidence="1">
    <location>
        <position position="66"/>
    </location>
</feature>
<gene>
    <name evidence="1" type="ORF">J437_LFUL011285</name>
</gene>
<evidence type="ECO:0000313" key="1">
    <source>
        <dbReference type="EMBL" id="KAG8237256.1"/>
    </source>
</evidence>
<proteinExistence type="predicted"/>
<protein>
    <submittedName>
        <fullName evidence="1">Uncharacterized protein</fullName>
    </submittedName>
</protein>
<dbReference type="AlphaFoldDB" id="A0A8K0KL06"/>
<accession>A0A8K0KL06</accession>
<dbReference type="Proteomes" id="UP000792457">
    <property type="component" value="Unassembled WGS sequence"/>
</dbReference>
<reference evidence="1" key="1">
    <citation type="submission" date="2013-04" db="EMBL/GenBank/DDBJ databases">
        <authorList>
            <person name="Qu J."/>
            <person name="Murali S.C."/>
            <person name="Bandaranaike D."/>
            <person name="Bellair M."/>
            <person name="Blankenburg K."/>
            <person name="Chao H."/>
            <person name="Dinh H."/>
            <person name="Doddapaneni H."/>
            <person name="Downs B."/>
            <person name="Dugan-Rocha S."/>
            <person name="Elkadiri S."/>
            <person name="Gnanaolivu R.D."/>
            <person name="Hernandez B."/>
            <person name="Javaid M."/>
            <person name="Jayaseelan J.C."/>
            <person name="Lee S."/>
            <person name="Li M."/>
            <person name="Ming W."/>
            <person name="Munidasa M."/>
            <person name="Muniz J."/>
            <person name="Nguyen L."/>
            <person name="Ongeri F."/>
            <person name="Osuji N."/>
            <person name="Pu L.-L."/>
            <person name="Puazo M."/>
            <person name="Qu C."/>
            <person name="Quiroz J."/>
            <person name="Raj R."/>
            <person name="Weissenberger G."/>
            <person name="Xin Y."/>
            <person name="Zou X."/>
            <person name="Han Y."/>
            <person name="Richards S."/>
            <person name="Worley K."/>
            <person name="Muzny D."/>
            <person name="Gibbs R."/>
        </authorList>
    </citation>
    <scope>NUCLEOTIDE SEQUENCE</scope>
    <source>
        <strain evidence="1">Sampled in the wild</strain>
    </source>
</reference>
<name>A0A8K0KL06_LADFU</name>